<gene>
    <name evidence="1" type="ORF">PGLA1383_LOCUS50656</name>
</gene>
<evidence type="ECO:0000313" key="1">
    <source>
        <dbReference type="EMBL" id="CAE8635047.1"/>
    </source>
</evidence>
<sequence length="357" mass="40828">MADYEDDYSDLSAVPIAAVVFSGRGSRLRVLLPYLRRDLRVNNGVLDRIIFALIRPDDSAMQLIGRMRSLYGDSVIKVRDYTQETWKDSALHAGDLARNRMAQLYTSLNETRTVYLKIDDDIVYLARHALAELVREKLRDRCMFVSGNIVNHAILSAVHQERGAHRAFEPATDFDQDNKESRSPWIRTGDVNFDPSYVFERHPMGSCVLRRWDCAAIAHESFLDREKDGSLCAFDFGWLDFNRAGFREHTYVHLSPWVGHTWEAKGARWSINLFAFRAADMRGVDWSRVYGPGDDEEEFGGAHGERRGGHACALGRSLAVHFSYNTQEARLLRHTDLLDRYTALAASGDTTREFFMH</sequence>
<dbReference type="OrthoDB" id="5593235at2759"/>
<dbReference type="EMBL" id="CAJNNV010031223">
    <property type="protein sequence ID" value="CAE8635047.1"/>
    <property type="molecule type" value="Genomic_DNA"/>
</dbReference>
<name>A0A813HA95_POLGL</name>
<dbReference type="AlphaFoldDB" id="A0A813HA95"/>
<reference evidence="1" key="1">
    <citation type="submission" date="2021-02" db="EMBL/GenBank/DDBJ databases">
        <authorList>
            <person name="Dougan E. K."/>
            <person name="Rhodes N."/>
            <person name="Thang M."/>
            <person name="Chan C."/>
        </authorList>
    </citation>
    <scope>NUCLEOTIDE SEQUENCE</scope>
</reference>
<protein>
    <submittedName>
        <fullName evidence="1">Uncharacterized protein</fullName>
    </submittedName>
</protein>
<accession>A0A813HA95</accession>
<proteinExistence type="predicted"/>
<organism evidence="1 2">
    <name type="scientific">Polarella glacialis</name>
    <name type="common">Dinoflagellate</name>
    <dbReference type="NCBI Taxonomy" id="89957"/>
    <lineage>
        <taxon>Eukaryota</taxon>
        <taxon>Sar</taxon>
        <taxon>Alveolata</taxon>
        <taxon>Dinophyceae</taxon>
        <taxon>Suessiales</taxon>
        <taxon>Suessiaceae</taxon>
        <taxon>Polarella</taxon>
    </lineage>
</organism>
<dbReference type="Proteomes" id="UP000654075">
    <property type="component" value="Unassembled WGS sequence"/>
</dbReference>
<keyword evidence="2" id="KW-1185">Reference proteome</keyword>
<comment type="caution">
    <text evidence="1">The sequence shown here is derived from an EMBL/GenBank/DDBJ whole genome shotgun (WGS) entry which is preliminary data.</text>
</comment>
<dbReference type="OMA" id="HPEYYIV"/>
<evidence type="ECO:0000313" key="2">
    <source>
        <dbReference type="Proteomes" id="UP000654075"/>
    </source>
</evidence>